<keyword evidence="4" id="KW-1185">Reference proteome</keyword>
<comment type="caution">
    <text evidence="3">The sequence shown here is derived from an EMBL/GenBank/DDBJ whole genome shotgun (WGS) entry which is preliminary data.</text>
</comment>
<feature type="compositionally biased region" description="Low complexity" evidence="1">
    <location>
        <begin position="180"/>
        <end position="192"/>
    </location>
</feature>
<sequence>MTILRLPKFSMMILASSMLISTSNSVSITLRPSPSNDTIRVSQVNNSSEILNSTEPTNHETITTQNSTTPDIITRTEKPHQNQTKFTPFTASPGIQRLAQVLNDTILNIDQLIINAMRNVSQQGQKDIQNVGNILQTVQTFLTEKGSIISQDTEANLERELDGIQHFIRHQQRKFQQHHSSLNSSKSASNSSDTNATKVVEFEIPILHAGLEYNHNFNNLTGGESRTTNSSRAGRQNGMVQNIMQFSSKVGEGLRSTIEGAENIVTNSVNQIQNQIQNFLNGITSFFIPKTKDGNNFNTNPSRRILNFSALPPPPPGLLFRKQQIISQ</sequence>
<feature type="signal peptide" evidence="2">
    <location>
        <begin position="1"/>
        <end position="25"/>
    </location>
</feature>
<feature type="region of interest" description="Disordered" evidence="1">
    <location>
        <begin position="172"/>
        <end position="195"/>
    </location>
</feature>
<feature type="chain" id="PRO_5012895119" evidence="2">
    <location>
        <begin position="26"/>
        <end position="328"/>
    </location>
</feature>
<dbReference type="Proteomes" id="UP000198287">
    <property type="component" value="Unassembled WGS sequence"/>
</dbReference>
<reference evidence="3 4" key="1">
    <citation type="submission" date="2015-12" db="EMBL/GenBank/DDBJ databases">
        <title>The genome of Folsomia candida.</title>
        <authorList>
            <person name="Faddeeva A."/>
            <person name="Derks M.F."/>
            <person name="Anvar Y."/>
            <person name="Smit S."/>
            <person name="Van Straalen N."/>
            <person name="Roelofs D."/>
        </authorList>
    </citation>
    <scope>NUCLEOTIDE SEQUENCE [LARGE SCALE GENOMIC DNA]</scope>
    <source>
        <strain evidence="3 4">VU population</strain>
        <tissue evidence="3">Whole body</tissue>
    </source>
</reference>
<dbReference type="EMBL" id="LNIX01000009">
    <property type="protein sequence ID" value="OXA50352.1"/>
    <property type="molecule type" value="Genomic_DNA"/>
</dbReference>
<evidence type="ECO:0000313" key="3">
    <source>
        <dbReference type="EMBL" id="OXA50352.1"/>
    </source>
</evidence>
<evidence type="ECO:0000256" key="1">
    <source>
        <dbReference type="SAM" id="MobiDB-lite"/>
    </source>
</evidence>
<evidence type="ECO:0000313" key="4">
    <source>
        <dbReference type="Proteomes" id="UP000198287"/>
    </source>
</evidence>
<gene>
    <name evidence="3" type="ORF">Fcan01_14821</name>
</gene>
<proteinExistence type="predicted"/>
<name>A0A226DY13_FOLCA</name>
<evidence type="ECO:0000256" key="2">
    <source>
        <dbReference type="SAM" id="SignalP"/>
    </source>
</evidence>
<keyword evidence="2" id="KW-0732">Signal</keyword>
<protein>
    <submittedName>
        <fullName evidence="3">Uncharacterized protein</fullName>
    </submittedName>
</protein>
<accession>A0A226DY13</accession>
<dbReference type="AlphaFoldDB" id="A0A226DY13"/>
<organism evidence="3 4">
    <name type="scientific">Folsomia candida</name>
    <name type="common">Springtail</name>
    <dbReference type="NCBI Taxonomy" id="158441"/>
    <lineage>
        <taxon>Eukaryota</taxon>
        <taxon>Metazoa</taxon>
        <taxon>Ecdysozoa</taxon>
        <taxon>Arthropoda</taxon>
        <taxon>Hexapoda</taxon>
        <taxon>Collembola</taxon>
        <taxon>Entomobryomorpha</taxon>
        <taxon>Isotomoidea</taxon>
        <taxon>Isotomidae</taxon>
        <taxon>Proisotominae</taxon>
        <taxon>Folsomia</taxon>
    </lineage>
</organism>